<dbReference type="AlphaFoldDB" id="A0A9D4RYN0"/>
<feature type="compositionally biased region" description="Polar residues" evidence="2">
    <location>
        <begin position="153"/>
        <end position="170"/>
    </location>
</feature>
<proteinExistence type="predicted"/>
<keyword evidence="1" id="KW-0175">Coiled coil</keyword>
<dbReference type="EMBL" id="JAIWYP010000001">
    <property type="protein sequence ID" value="KAH3885931.1"/>
    <property type="molecule type" value="Genomic_DNA"/>
</dbReference>
<dbReference type="Proteomes" id="UP000828390">
    <property type="component" value="Unassembled WGS sequence"/>
</dbReference>
<sequence length="170" mass="19026">MNPTTHIKHSAKQLKDTGLILTGLGYKILKEGKLTEERQTMINEMTDTVISCADTILNKANKLDAREIDTAHKLESLKKDVAVSKRKLGDAVLEKDNFQEQCKKLREQGDELEEECRRLRKDFSASQTSLAAMSFDADDSLLQQSDSVTDLQETQSVTDIGSPVMHSTQK</sequence>
<evidence type="ECO:0000256" key="2">
    <source>
        <dbReference type="SAM" id="MobiDB-lite"/>
    </source>
</evidence>
<accession>A0A9D4RYN0</accession>
<reference evidence="3" key="2">
    <citation type="submission" date="2020-11" db="EMBL/GenBank/DDBJ databases">
        <authorList>
            <person name="McCartney M.A."/>
            <person name="Auch B."/>
            <person name="Kono T."/>
            <person name="Mallez S."/>
            <person name="Becker A."/>
            <person name="Gohl D.M."/>
            <person name="Silverstein K.A.T."/>
            <person name="Koren S."/>
            <person name="Bechman K.B."/>
            <person name="Herman A."/>
            <person name="Abrahante J.E."/>
            <person name="Garbe J."/>
        </authorList>
    </citation>
    <scope>NUCLEOTIDE SEQUENCE</scope>
    <source>
        <strain evidence="3">Duluth1</strain>
        <tissue evidence="3">Whole animal</tissue>
    </source>
</reference>
<feature type="region of interest" description="Disordered" evidence="2">
    <location>
        <begin position="150"/>
        <end position="170"/>
    </location>
</feature>
<evidence type="ECO:0000313" key="4">
    <source>
        <dbReference type="Proteomes" id="UP000828390"/>
    </source>
</evidence>
<comment type="caution">
    <text evidence="3">The sequence shown here is derived from an EMBL/GenBank/DDBJ whole genome shotgun (WGS) entry which is preliminary data.</text>
</comment>
<gene>
    <name evidence="3" type="ORF">DPMN_009928</name>
</gene>
<evidence type="ECO:0000256" key="1">
    <source>
        <dbReference type="SAM" id="Coils"/>
    </source>
</evidence>
<feature type="coiled-coil region" evidence="1">
    <location>
        <begin position="88"/>
        <end position="122"/>
    </location>
</feature>
<keyword evidence="4" id="KW-1185">Reference proteome</keyword>
<name>A0A9D4RYN0_DREPO</name>
<protein>
    <submittedName>
        <fullName evidence="3">Uncharacterized protein</fullName>
    </submittedName>
</protein>
<organism evidence="3 4">
    <name type="scientific">Dreissena polymorpha</name>
    <name type="common">Zebra mussel</name>
    <name type="synonym">Mytilus polymorpha</name>
    <dbReference type="NCBI Taxonomy" id="45954"/>
    <lineage>
        <taxon>Eukaryota</taxon>
        <taxon>Metazoa</taxon>
        <taxon>Spiralia</taxon>
        <taxon>Lophotrochozoa</taxon>
        <taxon>Mollusca</taxon>
        <taxon>Bivalvia</taxon>
        <taxon>Autobranchia</taxon>
        <taxon>Heteroconchia</taxon>
        <taxon>Euheterodonta</taxon>
        <taxon>Imparidentia</taxon>
        <taxon>Neoheterodontei</taxon>
        <taxon>Myida</taxon>
        <taxon>Dreissenoidea</taxon>
        <taxon>Dreissenidae</taxon>
        <taxon>Dreissena</taxon>
    </lineage>
</organism>
<reference evidence="3" key="1">
    <citation type="journal article" date="2019" name="bioRxiv">
        <title>The Genome of the Zebra Mussel, Dreissena polymorpha: A Resource for Invasive Species Research.</title>
        <authorList>
            <person name="McCartney M.A."/>
            <person name="Auch B."/>
            <person name="Kono T."/>
            <person name="Mallez S."/>
            <person name="Zhang Y."/>
            <person name="Obille A."/>
            <person name="Becker A."/>
            <person name="Abrahante J.E."/>
            <person name="Garbe J."/>
            <person name="Badalamenti J.P."/>
            <person name="Herman A."/>
            <person name="Mangelson H."/>
            <person name="Liachko I."/>
            <person name="Sullivan S."/>
            <person name="Sone E.D."/>
            <person name="Koren S."/>
            <person name="Silverstein K.A.T."/>
            <person name="Beckman K.B."/>
            <person name="Gohl D.M."/>
        </authorList>
    </citation>
    <scope>NUCLEOTIDE SEQUENCE</scope>
    <source>
        <strain evidence="3">Duluth1</strain>
        <tissue evidence="3">Whole animal</tissue>
    </source>
</reference>
<evidence type="ECO:0000313" key="3">
    <source>
        <dbReference type="EMBL" id="KAH3885931.1"/>
    </source>
</evidence>